<dbReference type="RefSeq" id="WP_004519933.1">
    <property type="nucleotide sequence ID" value="NZ_ACEO02000005.1"/>
</dbReference>
<proteinExistence type="predicted"/>
<reference evidence="2 3" key="1">
    <citation type="submission" date="2010-01" db="EMBL/GenBank/DDBJ databases">
        <authorList>
            <person name="Weinstock G."/>
            <person name="Sodergren E."/>
            <person name="Clifton S."/>
            <person name="Fulton L."/>
            <person name="Fulton B."/>
            <person name="Courtney L."/>
            <person name="Fronick C."/>
            <person name="Harrison M."/>
            <person name="Strong C."/>
            <person name="Farmer C."/>
            <person name="Delahaunty K."/>
            <person name="Markovic C."/>
            <person name="Hall O."/>
            <person name="Minx P."/>
            <person name="Tomlinson C."/>
            <person name="Mitreva M."/>
            <person name="Nelson J."/>
            <person name="Hou S."/>
            <person name="Wollam A."/>
            <person name="Pepin K.H."/>
            <person name="Johnson M."/>
            <person name="Bhonagiri V."/>
            <person name="Nash W.E."/>
            <person name="Warren W."/>
            <person name="Chinwalla A."/>
            <person name="Mardis E.R."/>
            <person name="Wilson R.K."/>
        </authorList>
    </citation>
    <scope>NUCLEOTIDE SEQUENCE [LARGE SCALE GENOMIC DNA]</scope>
    <source>
        <strain evidence="2 3">NJ9703</strain>
    </source>
</reference>
<evidence type="ECO:0000256" key="1">
    <source>
        <dbReference type="SAM" id="SignalP"/>
    </source>
</evidence>
<protein>
    <recommendedName>
        <fullName evidence="4">Lipoprotein</fullName>
    </recommendedName>
</protein>
<sequence length="251" mass="28589">MKKIILLILISFTFTACSSTSKTPLSPEEKAEAEYKKNYTEVTSHTIKTRSGNLTVIDRIHNRYSDDITTSSMNLMIIRKSNTVKARAAQTAVFTATFALFILAGSSGHIAYEGPDLLGKHSLSGKPIKPNFANPVFEQFSPKVRDWAAKRSFKGNSANKKLFVQPGRFYLVYEKFNKRDRFFLNNEVSLFLDGQSGKTDRLLHCFKRSESHSLEEWQANDYELVRQTTNKQYDECLAQFKEDTKANTSKL</sequence>
<evidence type="ECO:0000313" key="3">
    <source>
        <dbReference type="Proteomes" id="UP000004621"/>
    </source>
</evidence>
<organism evidence="2 3">
    <name type="scientific">Neisseria subflava NJ9703</name>
    <dbReference type="NCBI Taxonomy" id="546268"/>
    <lineage>
        <taxon>Bacteria</taxon>
        <taxon>Pseudomonadati</taxon>
        <taxon>Pseudomonadota</taxon>
        <taxon>Betaproteobacteria</taxon>
        <taxon>Neisseriales</taxon>
        <taxon>Neisseriaceae</taxon>
        <taxon>Neisseria</taxon>
    </lineage>
</organism>
<dbReference type="PROSITE" id="PS51257">
    <property type="entry name" value="PROKAR_LIPOPROTEIN"/>
    <property type="match status" value="1"/>
</dbReference>
<dbReference type="AlphaFoldDB" id="A0A9W5IR41"/>
<gene>
    <name evidence="2" type="ORF">NEISUBOT_04300</name>
</gene>
<name>A0A9W5IR41_NEISU</name>
<evidence type="ECO:0008006" key="4">
    <source>
        <dbReference type="Google" id="ProtNLM"/>
    </source>
</evidence>
<accession>A0A9W5IR41</accession>
<feature type="signal peptide" evidence="1">
    <location>
        <begin position="1"/>
        <end position="18"/>
    </location>
</feature>
<comment type="caution">
    <text evidence="2">The sequence shown here is derived from an EMBL/GenBank/DDBJ whole genome shotgun (WGS) entry which is preliminary data.</text>
</comment>
<feature type="chain" id="PRO_5040800254" description="Lipoprotein" evidence="1">
    <location>
        <begin position="19"/>
        <end position="251"/>
    </location>
</feature>
<keyword evidence="1" id="KW-0732">Signal</keyword>
<dbReference type="Proteomes" id="UP000004621">
    <property type="component" value="Unassembled WGS sequence"/>
</dbReference>
<evidence type="ECO:0000313" key="2">
    <source>
        <dbReference type="EMBL" id="EFC52198.1"/>
    </source>
</evidence>
<dbReference type="EMBL" id="ACEO02000005">
    <property type="protein sequence ID" value="EFC52198.1"/>
    <property type="molecule type" value="Genomic_DNA"/>
</dbReference>